<sequence>MHVVSELDQHNLRSFNPFRVLLCCTRHFNFSVISSVSMLCMHMCAEVHSSASQCISSYLSHQVFFLLSFAYFKLPSLSGTLPSACWSSSNWPTPCWPSLKPGIHSILCAK</sequence>
<accession>A0ABQ7FX41</accession>
<gene>
    <name evidence="1" type="ORF">DUNSADRAFT_1761</name>
</gene>
<proteinExistence type="predicted"/>
<evidence type="ECO:0000313" key="2">
    <source>
        <dbReference type="Proteomes" id="UP000815325"/>
    </source>
</evidence>
<dbReference type="Proteomes" id="UP000815325">
    <property type="component" value="Unassembled WGS sequence"/>
</dbReference>
<reference evidence="1" key="1">
    <citation type="submission" date="2017-08" db="EMBL/GenBank/DDBJ databases">
        <authorList>
            <person name="Polle J.E."/>
            <person name="Barry K."/>
            <person name="Cushman J."/>
            <person name="Schmutz J."/>
            <person name="Tran D."/>
            <person name="Hathwaick L.T."/>
            <person name="Yim W.C."/>
            <person name="Jenkins J."/>
            <person name="Mckie-Krisberg Z.M."/>
            <person name="Prochnik S."/>
            <person name="Lindquist E."/>
            <person name="Dockter R.B."/>
            <person name="Adam C."/>
            <person name="Molina H."/>
            <person name="Bunkerborg J."/>
            <person name="Jin E."/>
            <person name="Buchheim M."/>
            <person name="Magnuson J."/>
        </authorList>
    </citation>
    <scope>NUCLEOTIDE SEQUENCE</scope>
    <source>
        <strain evidence="1">CCAP 19/18</strain>
    </source>
</reference>
<name>A0ABQ7FX41_DUNSA</name>
<evidence type="ECO:0000313" key="1">
    <source>
        <dbReference type="EMBL" id="KAF5826918.1"/>
    </source>
</evidence>
<organism evidence="1 2">
    <name type="scientific">Dunaliella salina</name>
    <name type="common">Green alga</name>
    <name type="synonym">Protococcus salinus</name>
    <dbReference type="NCBI Taxonomy" id="3046"/>
    <lineage>
        <taxon>Eukaryota</taxon>
        <taxon>Viridiplantae</taxon>
        <taxon>Chlorophyta</taxon>
        <taxon>core chlorophytes</taxon>
        <taxon>Chlorophyceae</taxon>
        <taxon>CS clade</taxon>
        <taxon>Chlamydomonadales</taxon>
        <taxon>Dunaliellaceae</taxon>
        <taxon>Dunaliella</taxon>
    </lineage>
</organism>
<keyword evidence="2" id="KW-1185">Reference proteome</keyword>
<dbReference type="EMBL" id="MU070659">
    <property type="protein sequence ID" value="KAF5826918.1"/>
    <property type="molecule type" value="Genomic_DNA"/>
</dbReference>
<evidence type="ECO:0008006" key="3">
    <source>
        <dbReference type="Google" id="ProtNLM"/>
    </source>
</evidence>
<protein>
    <recommendedName>
        <fullName evidence="3">Encoded protein</fullName>
    </recommendedName>
</protein>
<comment type="caution">
    <text evidence="1">The sequence shown here is derived from an EMBL/GenBank/DDBJ whole genome shotgun (WGS) entry which is preliminary data.</text>
</comment>